<reference evidence="5" key="1">
    <citation type="submission" date="2009-09" db="EMBL/GenBank/DDBJ databases">
        <title>The complete genome of Nakamurella multipartita DSM 44233.</title>
        <authorList>
            <consortium name="US DOE Joint Genome Institute (JGI-PGF)"/>
            <person name="Lucas S."/>
            <person name="Copeland A."/>
            <person name="Lapidus A."/>
            <person name="Glavina del Rio T."/>
            <person name="Dalin E."/>
            <person name="Tice H."/>
            <person name="Bruce D."/>
            <person name="Goodwin L."/>
            <person name="Pitluck S."/>
            <person name="Kyrpides N."/>
            <person name="Mavromatis K."/>
            <person name="Ivanova N."/>
            <person name="Ovchinnikova G."/>
            <person name="Sims D."/>
            <person name="Meincke L."/>
            <person name="Brettin T."/>
            <person name="Detter J.C."/>
            <person name="Han C."/>
            <person name="Larimer F."/>
            <person name="Land M."/>
            <person name="Hauser L."/>
            <person name="Markowitz V."/>
            <person name="Cheng J.-F."/>
            <person name="Hugenholtz P."/>
            <person name="Woyke T."/>
            <person name="Wu D."/>
            <person name="Klenk H.-P."/>
            <person name="Eisen J.A."/>
        </authorList>
    </citation>
    <scope>NUCLEOTIDE SEQUENCE [LARGE SCALE GENOMIC DNA]</scope>
    <source>
        <strain evidence="5">ATCC 700099 / DSM 44233 / CIP 104796 / JCM 9543 / NBRC 105858 / Y-104</strain>
    </source>
</reference>
<feature type="transmembrane region" description="Helical" evidence="2">
    <location>
        <begin position="112"/>
        <end position="131"/>
    </location>
</feature>
<feature type="transmembrane region" description="Helical" evidence="2">
    <location>
        <begin position="26"/>
        <end position="44"/>
    </location>
</feature>
<name>C8XGZ9_NAKMY</name>
<feature type="transmembrane region" description="Helical" evidence="2">
    <location>
        <begin position="160"/>
        <end position="180"/>
    </location>
</feature>
<feature type="region of interest" description="Disordered" evidence="1">
    <location>
        <begin position="690"/>
        <end position="710"/>
    </location>
</feature>
<dbReference type="Pfam" id="PF01841">
    <property type="entry name" value="Transglut_core"/>
    <property type="match status" value="1"/>
</dbReference>
<dbReference type="RefSeq" id="WP_015749056.1">
    <property type="nucleotide sequence ID" value="NC_013235.1"/>
</dbReference>
<dbReference type="Proteomes" id="UP000002218">
    <property type="component" value="Chromosome"/>
</dbReference>
<keyword evidence="2" id="KW-0812">Transmembrane</keyword>
<feature type="domain" description="Transglutaminase-like" evidence="3">
    <location>
        <begin position="436"/>
        <end position="506"/>
    </location>
</feature>
<feature type="compositionally biased region" description="Low complexity" evidence="1">
    <location>
        <begin position="550"/>
        <end position="564"/>
    </location>
</feature>
<feature type="region of interest" description="Disordered" evidence="1">
    <location>
        <begin position="501"/>
        <end position="564"/>
    </location>
</feature>
<protein>
    <submittedName>
        <fullName evidence="4">Transglutaminase domain protein</fullName>
    </submittedName>
</protein>
<feature type="compositionally biased region" description="Low complexity" evidence="1">
    <location>
        <begin position="516"/>
        <end position="539"/>
    </location>
</feature>
<dbReference type="STRING" id="479431.Namu_3938"/>
<proteinExistence type="predicted"/>
<dbReference type="InterPro" id="IPR021878">
    <property type="entry name" value="TgpA_N"/>
</dbReference>
<gene>
    <name evidence="4" type="ordered locus">Namu_3938</name>
</gene>
<dbReference type="AlphaFoldDB" id="C8XGZ9"/>
<dbReference type="HOGENOM" id="CLU_008359_1_0_11"/>
<dbReference type="KEGG" id="nml:Namu_3938"/>
<evidence type="ECO:0000259" key="3">
    <source>
        <dbReference type="SMART" id="SM00460"/>
    </source>
</evidence>
<dbReference type="eggNOG" id="COG1305">
    <property type="taxonomic scope" value="Bacteria"/>
</dbReference>
<dbReference type="InterPro" id="IPR038765">
    <property type="entry name" value="Papain-like_cys_pep_sf"/>
</dbReference>
<dbReference type="InParanoid" id="C8XGZ9"/>
<evidence type="ECO:0000313" key="4">
    <source>
        <dbReference type="EMBL" id="ACV80230.1"/>
    </source>
</evidence>
<keyword evidence="5" id="KW-1185">Reference proteome</keyword>
<dbReference type="Pfam" id="PF11992">
    <property type="entry name" value="TgpA_N"/>
    <property type="match status" value="1"/>
</dbReference>
<evidence type="ECO:0000256" key="2">
    <source>
        <dbReference type="SAM" id="Phobius"/>
    </source>
</evidence>
<keyword evidence="2" id="KW-1133">Transmembrane helix</keyword>
<accession>C8XGZ9</accession>
<dbReference type="SMART" id="SM00460">
    <property type="entry name" value="TGc"/>
    <property type="match status" value="1"/>
</dbReference>
<dbReference type="PANTHER" id="PTHR42736">
    <property type="entry name" value="PROTEIN-GLUTAMINE GAMMA-GLUTAMYLTRANSFERASE"/>
    <property type="match status" value="1"/>
</dbReference>
<keyword evidence="2" id="KW-0472">Membrane</keyword>
<sequence length="743" mass="76019">MPALLGALAVLGGTLAIPPMISGSSWFWPTAEVVLVIWLVGVGARLARIPIAAVIAMQAAAAAIAVTALFTARGWGGVIPNGAVLQEAGELLDGAWTQIRTSVSPAPSSPELSFLICVSVAATAFVVDLLITACRAPALVALPLLCLYAVPASIDVSLLPWPAFAIPAVLYALVLVADGLSGRGAGAGARAAQAGSGLVLACVATVIALVVADSVTGVGTTGRLPRTGTGASTGIGLSPFTSLEGNLQRGEPVDLLRVSGLPQPEYLRTVGLQQWTPNEGWSVDQLDDGPLPLQPITVGETQVTVTPLDYRDIFLPVYNGVRSLQGVDQGWSFDSALESVHRAEAVTPDPYQVTAILSTPSADELRTDSVTGGSDLLDTGDLRPEVIARATEITAGATTAFDKASALVSYFTDPANGFTYSLDVPTGTTGDKLLDFLDLKQGFCEQYASAMAVMLRAVGVPARVAVGFTQGRLDASGDYVITSNDAHAWVEVPFSEAGWVEFDPTPLGGGQGGQQGFTTASGEPTPTPTASAATSAPQTEQELGANRAPTAAATTSAGSAAGSGADDGPIVPAGVWWALAVLLVIGGALAGPTLVRRRRRDQRLATADAGGPGAAAAAWREIEDLAVDHGIALDPAQSARSCANRLAKSAKLSETGRAQLRAVVSAAEQGWYAGDAPTVTPSVGRVSVAERTTPTVPSTTTAGSSSPMGDAARTLAVDLGHAAPLSLSERLVPRSVRPAWWRG</sequence>
<dbReference type="Gene3D" id="3.10.620.30">
    <property type="match status" value="1"/>
</dbReference>
<feature type="transmembrane region" description="Helical" evidence="2">
    <location>
        <begin position="138"/>
        <end position="154"/>
    </location>
</feature>
<dbReference type="EMBL" id="CP001737">
    <property type="protein sequence ID" value="ACV80230.1"/>
    <property type="molecule type" value="Genomic_DNA"/>
</dbReference>
<evidence type="ECO:0000256" key="1">
    <source>
        <dbReference type="SAM" id="MobiDB-lite"/>
    </source>
</evidence>
<dbReference type="OrthoDB" id="9804023at2"/>
<feature type="compositionally biased region" description="Low complexity" evidence="1">
    <location>
        <begin position="692"/>
        <end position="707"/>
    </location>
</feature>
<dbReference type="InterPro" id="IPR052901">
    <property type="entry name" value="Bact_TGase-like"/>
</dbReference>
<evidence type="ECO:0000313" key="5">
    <source>
        <dbReference type="Proteomes" id="UP000002218"/>
    </source>
</evidence>
<organism evidence="4 5">
    <name type="scientific">Nakamurella multipartita (strain ATCC 700099 / DSM 44233 / CIP 104796 / JCM 9543 / NBRC 105858 / Y-104)</name>
    <name type="common">Microsphaera multipartita</name>
    <dbReference type="NCBI Taxonomy" id="479431"/>
    <lineage>
        <taxon>Bacteria</taxon>
        <taxon>Bacillati</taxon>
        <taxon>Actinomycetota</taxon>
        <taxon>Actinomycetes</taxon>
        <taxon>Nakamurellales</taxon>
        <taxon>Nakamurellaceae</taxon>
        <taxon>Nakamurella</taxon>
    </lineage>
</organism>
<feature type="transmembrane region" description="Helical" evidence="2">
    <location>
        <begin position="51"/>
        <end position="72"/>
    </location>
</feature>
<reference evidence="4 5" key="2">
    <citation type="journal article" date="2010" name="Stand. Genomic Sci.">
        <title>Complete genome sequence of Nakamurella multipartita type strain (Y-104).</title>
        <authorList>
            <person name="Tice H."/>
            <person name="Mayilraj S."/>
            <person name="Sims D."/>
            <person name="Lapidus A."/>
            <person name="Nolan M."/>
            <person name="Lucas S."/>
            <person name="Glavina Del Rio T."/>
            <person name="Copeland A."/>
            <person name="Cheng J.F."/>
            <person name="Meincke L."/>
            <person name="Bruce D."/>
            <person name="Goodwin L."/>
            <person name="Pitluck S."/>
            <person name="Ivanova N."/>
            <person name="Mavromatis K."/>
            <person name="Ovchinnikova G."/>
            <person name="Pati A."/>
            <person name="Chen A."/>
            <person name="Palaniappan K."/>
            <person name="Land M."/>
            <person name="Hauser L."/>
            <person name="Chang Y.J."/>
            <person name="Jeffries C.D."/>
            <person name="Detter J.C."/>
            <person name="Brettin T."/>
            <person name="Rohde M."/>
            <person name="Goker M."/>
            <person name="Bristow J."/>
            <person name="Eisen J.A."/>
            <person name="Markowitz V."/>
            <person name="Hugenholtz P."/>
            <person name="Kyrpides N.C."/>
            <person name="Klenk H.P."/>
            <person name="Chen F."/>
        </authorList>
    </citation>
    <scope>NUCLEOTIDE SEQUENCE [LARGE SCALE GENOMIC DNA]</scope>
    <source>
        <strain evidence="5">ATCC 700099 / DSM 44233 / CIP 104796 / JCM 9543 / NBRC 105858 / Y-104</strain>
    </source>
</reference>
<dbReference type="SUPFAM" id="SSF54001">
    <property type="entry name" value="Cysteine proteinases"/>
    <property type="match status" value="1"/>
</dbReference>
<dbReference type="PANTHER" id="PTHR42736:SF1">
    <property type="entry name" value="PROTEIN-GLUTAMINE GAMMA-GLUTAMYLTRANSFERASE"/>
    <property type="match status" value="1"/>
</dbReference>
<feature type="transmembrane region" description="Helical" evidence="2">
    <location>
        <begin position="575"/>
        <end position="595"/>
    </location>
</feature>
<dbReference type="InterPro" id="IPR002931">
    <property type="entry name" value="Transglutaminase-like"/>
</dbReference>
<feature type="transmembrane region" description="Helical" evidence="2">
    <location>
        <begin position="192"/>
        <end position="212"/>
    </location>
</feature>